<dbReference type="PANTHER" id="PTHR41775:SF1">
    <property type="entry name" value="PEPTIDASE M6-LIKE DOMAIN-CONTAINING PROTEIN"/>
    <property type="match status" value="1"/>
</dbReference>
<dbReference type="AlphaFoldDB" id="A0A917CQD4"/>
<comment type="caution">
    <text evidence="2">The sequence shown here is derived from an EMBL/GenBank/DDBJ whole genome shotgun (WGS) entry which is preliminary data.</text>
</comment>
<feature type="chain" id="PRO_5036779277" description="M6 family metalloprotease-like protein" evidence="1">
    <location>
        <begin position="19"/>
        <end position="465"/>
    </location>
</feature>
<dbReference type="InterPro" id="IPR024079">
    <property type="entry name" value="MetalloPept_cat_dom_sf"/>
</dbReference>
<dbReference type="PANTHER" id="PTHR41775">
    <property type="entry name" value="SECRETED PROTEIN-RELATED"/>
    <property type="match status" value="1"/>
</dbReference>
<dbReference type="Proteomes" id="UP000605253">
    <property type="component" value="Unassembled WGS sequence"/>
</dbReference>
<sequence>MKSLILTALFLMAPSVFSQHLEGVLTQVYGDPQADSQDARINYYLNSNDRSWRLDISQTKLSQQSIRSLLNQPVQVIIDDDQQIYSDQSLISVLSIEPDLSRSGLAPKAVILGTKPWVSVLCKFKDRSNETEPLNYFQNMYANLPAGLDHYWREVSYDQINVVGSNAYDWVTLPKNRDEYLDVNNDPDLSQMFDDCIAAVDALVDFSDNGFGQAYEGINMMFNDTFGCCAWGGGRYETLDGLSKLWRVTWNPPWAIHKQGTIAHEMGHGFGLPHANNSDGDSNPYDSPWDVMSSSGGYSVNDPVYGLLGKHINMSYKYNLGWVTDAVGYIANPSSQQIVTLEYTAKASSPHPRFIRIPLNDGTNYFVEARKKVGNYEANLPGNAVIVHHVDWNRNEPAWVVDGDNPPANYADTEGVMWKVGETFYDARDGYQVSVLAVTTDGFQIQINGPYGLPDLIFADGFESP</sequence>
<evidence type="ECO:0008006" key="4">
    <source>
        <dbReference type="Google" id="ProtNLM"/>
    </source>
</evidence>
<reference evidence="2" key="1">
    <citation type="journal article" date="2014" name="Int. J. Syst. Evol. Microbiol.">
        <title>Complete genome sequence of Corynebacterium casei LMG S-19264T (=DSM 44701T), isolated from a smear-ripened cheese.</title>
        <authorList>
            <consortium name="US DOE Joint Genome Institute (JGI-PGF)"/>
            <person name="Walter F."/>
            <person name="Albersmeier A."/>
            <person name="Kalinowski J."/>
            <person name="Ruckert C."/>
        </authorList>
    </citation>
    <scope>NUCLEOTIDE SEQUENCE</scope>
    <source>
        <strain evidence="2">CGMCC 1.12181</strain>
    </source>
</reference>
<evidence type="ECO:0000313" key="3">
    <source>
        <dbReference type="Proteomes" id="UP000605253"/>
    </source>
</evidence>
<proteinExistence type="predicted"/>
<dbReference type="Gene3D" id="3.40.390.10">
    <property type="entry name" value="Collagenase (Catalytic Domain)"/>
    <property type="match status" value="1"/>
</dbReference>
<accession>A0A917CQD4</accession>
<keyword evidence="1" id="KW-0732">Signal</keyword>
<evidence type="ECO:0000256" key="1">
    <source>
        <dbReference type="SAM" id="SignalP"/>
    </source>
</evidence>
<feature type="signal peptide" evidence="1">
    <location>
        <begin position="1"/>
        <end position="18"/>
    </location>
</feature>
<dbReference type="SUPFAM" id="SSF55486">
    <property type="entry name" value="Metalloproteases ('zincins'), catalytic domain"/>
    <property type="match status" value="1"/>
</dbReference>
<dbReference type="GO" id="GO:0008237">
    <property type="term" value="F:metallopeptidase activity"/>
    <property type="evidence" value="ECO:0007669"/>
    <property type="project" value="InterPro"/>
</dbReference>
<evidence type="ECO:0000313" key="2">
    <source>
        <dbReference type="EMBL" id="GGF93742.1"/>
    </source>
</evidence>
<dbReference type="EMBL" id="BMEO01000005">
    <property type="protein sequence ID" value="GGF93742.1"/>
    <property type="molecule type" value="Genomic_DNA"/>
</dbReference>
<organism evidence="2 3">
    <name type="scientific">Marinicella pacifica</name>
    <dbReference type="NCBI Taxonomy" id="1171543"/>
    <lineage>
        <taxon>Bacteria</taxon>
        <taxon>Pseudomonadati</taxon>
        <taxon>Pseudomonadota</taxon>
        <taxon>Gammaproteobacteria</taxon>
        <taxon>Lysobacterales</taxon>
        <taxon>Marinicellaceae</taxon>
        <taxon>Marinicella</taxon>
    </lineage>
</organism>
<dbReference type="RefSeq" id="WP_188364982.1">
    <property type="nucleotide sequence ID" value="NZ_BAABJF010000002.1"/>
</dbReference>
<name>A0A917CQD4_9GAMM</name>
<gene>
    <name evidence="2" type="ORF">GCM10011365_13790</name>
</gene>
<keyword evidence="3" id="KW-1185">Reference proteome</keyword>
<reference evidence="2" key="2">
    <citation type="submission" date="2020-09" db="EMBL/GenBank/DDBJ databases">
        <authorList>
            <person name="Sun Q."/>
            <person name="Zhou Y."/>
        </authorList>
    </citation>
    <scope>NUCLEOTIDE SEQUENCE</scope>
    <source>
        <strain evidence="2">CGMCC 1.12181</strain>
    </source>
</reference>
<protein>
    <recommendedName>
        <fullName evidence="4">M6 family metalloprotease-like protein</fullName>
    </recommendedName>
</protein>